<dbReference type="EMBL" id="ML732779">
    <property type="protein sequence ID" value="KAB8275854.1"/>
    <property type="molecule type" value="Genomic_DNA"/>
</dbReference>
<protein>
    <submittedName>
        <fullName evidence="1">Uncharacterized protein</fullName>
    </submittedName>
</protein>
<dbReference type="Proteomes" id="UP000326289">
    <property type="component" value="Unassembled WGS sequence"/>
</dbReference>
<sequence length="71" mass="7823">MRLVHLEQLGLNSSHFFRCCLHLTQPFLDFSCVLRSLNPVTWNPGSVVSLGIFKFVGVDQVAVSAGEIGAY</sequence>
<organism evidence="1 2">
    <name type="scientific">Aspergillus minisclerotigenes</name>
    <dbReference type="NCBI Taxonomy" id="656917"/>
    <lineage>
        <taxon>Eukaryota</taxon>
        <taxon>Fungi</taxon>
        <taxon>Dikarya</taxon>
        <taxon>Ascomycota</taxon>
        <taxon>Pezizomycotina</taxon>
        <taxon>Eurotiomycetes</taxon>
        <taxon>Eurotiomycetidae</taxon>
        <taxon>Eurotiales</taxon>
        <taxon>Aspergillaceae</taxon>
        <taxon>Aspergillus</taxon>
        <taxon>Aspergillus subgen. Circumdati</taxon>
    </lineage>
</organism>
<accession>A0A5N6JD53</accession>
<reference evidence="1 2" key="1">
    <citation type="submission" date="2019-04" db="EMBL/GenBank/DDBJ databases">
        <title>Fungal friends and foes A comparative genomics study of 23 Aspergillus species from section Flavi.</title>
        <authorList>
            <consortium name="DOE Joint Genome Institute"/>
            <person name="Kjaerbolling I."/>
            <person name="Vesth T.C."/>
            <person name="Frisvad J.C."/>
            <person name="Nybo J.L."/>
            <person name="Theobald S."/>
            <person name="Kildgaard S."/>
            <person name="Petersen T.I."/>
            <person name="Kuo A."/>
            <person name="Sato A."/>
            <person name="Lyhne E.K."/>
            <person name="Kogle M.E."/>
            <person name="Wiebenga A."/>
            <person name="Kun R.S."/>
            <person name="Lubbers R.J."/>
            <person name="Makela M.R."/>
            <person name="Barry K."/>
            <person name="Chovatia M."/>
            <person name="Clum A."/>
            <person name="Daum C."/>
            <person name="Haridas S."/>
            <person name="He G."/>
            <person name="LaButti K."/>
            <person name="Lipzen A."/>
            <person name="Mondo S."/>
            <person name="Pangilinan J."/>
            <person name="Riley R."/>
            <person name="Salamov A."/>
            <person name="Simmons B.A."/>
            <person name="Magnuson J.K."/>
            <person name="Henrissat B."/>
            <person name="Mortensen U.H."/>
            <person name="Larsen T.O."/>
            <person name="De vries R.P."/>
            <person name="Grigoriev I.V."/>
            <person name="Machida M."/>
            <person name="Baker S.E."/>
            <person name="Andersen M.R."/>
        </authorList>
    </citation>
    <scope>NUCLEOTIDE SEQUENCE [LARGE SCALE GENOMIC DNA]</scope>
    <source>
        <strain evidence="1 2">CBS 117635</strain>
    </source>
</reference>
<evidence type="ECO:0000313" key="2">
    <source>
        <dbReference type="Proteomes" id="UP000326289"/>
    </source>
</evidence>
<gene>
    <name evidence="1" type="ORF">BDV30DRAFT_206935</name>
</gene>
<evidence type="ECO:0000313" key="1">
    <source>
        <dbReference type="EMBL" id="KAB8275854.1"/>
    </source>
</evidence>
<dbReference type="AlphaFoldDB" id="A0A5N6JD53"/>
<proteinExistence type="predicted"/>
<name>A0A5N6JD53_9EURO</name>
<keyword evidence="2" id="KW-1185">Reference proteome</keyword>